<reference evidence="1 2" key="1">
    <citation type="journal article" date="2016" name="Genome Biol. Evol.">
        <title>Divergent and convergent evolution of fungal pathogenicity.</title>
        <authorList>
            <person name="Shang Y."/>
            <person name="Xiao G."/>
            <person name="Zheng P."/>
            <person name="Cen K."/>
            <person name="Zhan S."/>
            <person name="Wang C."/>
        </authorList>
    </citation>
    <scope>NUCLEOTIDE SEQUENCE [LARGE SCALE GENOMIC DNA]</scope>
    <source>
        <strain evidence="1 2">ARSEF 2679</strain>
    </source>
</reference>
<comment type="caution">
    <text evidence="1">The sequence shown here is derived from an EMBL/GenBank/DDBJ whole genome shotgun (WGS) entry which is preliminary data.</text>
</comment>
<accession>A0A167EVL4</accession>
<name>A0A167EVL4_CORFA</name>
<dbReference type="STRING" id="1081104.A0A167EVL4"/>
<dbReference type="Proteomes" id="UP000076744">
    <property type="component" value="Unassembled WGS sequence"/>
</dbReference>
<proteinExistence type="predicted"/>
<dbReference type="RefSeq" id="XP_018699584.1">
    <property type="nucleotide sequence ID" value="XM_018853246.1"/>
</dbReference>
<dbReference type="AlphaFoldDB" id="A0A167EVL4"/>
<dbReference type="OrthoDB" id="4866537at2759"/>
<dbReference type="GeneID" id="30025937"/>
<gene>
    <name evidence="1" type="ORF">ISF_09645</name>
</gene>
<protein>
    <submittedName>
        <fullName evidence="1">Uncharacterized protein</fullName>
    </submittedName>
</protein>
<dbReference type="EMBL" id="AZHB01000060">
    <property type="protein sequence ID" value="OAA44451.1"/>
    <property type="molecule type" value="Genomic_DNA"/>
</dbReference>
<sequence>MLLETAGNPLFHPEIDLGWSADQTSMENVLAKEEGGFDGTGYKRHGIYMPRILFNAYQFGHGFEGDKGNLLVHLPGMTYTEKWEHMARWLDIVEGEGGQEWEVSVEESGYENKTVAFWNVVRDVKRKIQETESAIGSMPETDTAKRVAVDKLKKVLWEEADDMDLMRRRLSKLRAEQGNPLLEVEVDTEDSQAQYPEPETINAVELDKYRKFGPFGKLHNIGVAFRTSSQLLEEFYEAQRQTAPAEPIFT</sequence>
<evidence type="ECO:0000313" key="1">
    <source>
        <dbReference type="EMBL" id="OAA44451.1"/>
    </source>
</evidence>
<organism evidence="1 2">
    <name type="scientific">Cordyceps fumosorosea (strain ARSEF 2679)</name>
    <name type="common">Isaria fumosorosea</name>
    <dbReference type="NCBI Taxonomy" id="1081104"/>
    <lineage>
        <taxon>Eukaryota</taxon>
        <taxon>Fungi</taxon>
        <taxon>Dikarya</taxon>
        <taxon>Ascomycota</taxon>
        <taxon>Pezizomycotina</taxon>
        <taxon>Sordariomycetes</taxon>
        <taxon>Hypocreomycetidae</taxon>
        <taxon>Hypocreales</taxon>
        <taxon>Cordycipitaceae</taxon>
        <taxon>Cordyceps</taxon>
    </lineage>
</organism>
<keyword evidence="2" id="KW-1185">Reference proteome</keyword>
<evidence type="ECO:0000313" key="2">
    <source>
        <dbReference type="Proteomes" id="UP000076744"/>
    </source>
</evidence>